<keyword evidence="1 2" id="KW-0175">Coiled coil</keyword>
<evidence type="ECO:0000256" key="1">
    <source>
        <dbReference type="ARBA" id="ARBA00023054"/>
    </source>
</evidence>
<gene>
    <name evidence="3" type="ORF">BCR44DRAFT_1437055</name>
</gene>
<dbReference type="Proteomes" id="UP000193411">
    <property type="component" value="Unassembled WGS sequence"/>
</dbReference>
<comment type="caution">
    <text evidence="3">The sequence shown here is derived from an EMBL/GenBank/DDBJ whole genome shotgun (WGS) entry which is preliminary data.</text>
</comment>
<dbReference type="STRING" id="765915.A0A1Y2HHL1"/>
<evidence type="ECO:0000313" key="4">
    <source>
        <dbReference type="Proteomes" id="UP000193411"/>
    </source>
</evidence>
<proteinExistence type="predicted"/>
<evidence type="ECO:0000256" key="2">
    <source>
        <dbReference type="SAM" id="Coils"/>
    </source>
</evidence>
<dbReference type="AlphaFoldDB" id="A0A1Y2HHL1"/>
<sequence>MTANTNTNGLDVDMTHLESALAAVTVPEDRLREVDTLPEDKLRTCLKDAYAALAAKERDLLLAAEIGQSLLDANNDLRAALTESESSAPARLAAKARARLAESMDAAGHHAGDDEILAKLEQHNQDLESRVAQLELDLRDSRNAHRRDVKNLEVDLDREVKRAEALETRLADALATKEKLARDNVELKVKLAGGNRSEDSLDSLQDELLTLRGERDALTEANAQLADQLTVAVTKADDIRTQLLDSDKQLKEFADLQESYKHQARHIIELRELVDDLRMRLAKVNGQADMEPGVSSIRSTWSSEVAAENSATSLISELEQAWVKEHGEPKTAFSGLLDSMRNLLIN</sequence>
<reference evidence="3 4" key="1">
    <citation type="submission" date="2016-07" db="EMBL/GenBank/DDBJ databases">
        <title>Pervasive Adenine N6-methylation of Active Genes in Fungi.</title>
        <authorList>
            <consortium name="DOE Joint Genome Institute"/>
            <person name="Mondo S.J."/>
            <person name="Dannebaum R.O."/>
            <person name="Kuo R.C."/>
            <person name="Labutti K."/>
            <person name="Haridas S."/>
            <person name="Kuo A."/>
            <person name="Salamov A."/>
            <person name="Ahrendt S.R."/>
            <person name="Lipzen A."/>
            <person name="Sullivan W."/>
            <person name="Andreopoulos W.B."/>
            <person name="Clum A."/>
            <person name="Lindquist E."/>
            <person name="Daum C."/>
            <person name="Ramamoorthy G.K."/>
            <person name="Gryganskyi A."/>
            <person name="Culley D."/>
            <person name="Magnuson J.K."/>
            <person name="James T.Y."/>
            <person name="O'Malley M.A."/>
            <person name="Stajich J.E."/>
            <person name="Spatafora J.W."/>
            <person name="Visel A."/>
            <person name="Grigoriev I.V."/>
        </authorList>
    </citation>
    <scope>NUCLEOTIDE SEQUENCE [LARGE SCALE GENOMIC DNA]</scope>
    <source>
        <strain evidence="3 4">PL171</strain>
    </source>
</reference>
<organism evidence="3 4">
    <name type="scientific">Catenaria anguillulae PL171</name>
    <dbReference type="NCBI Taxonomy" id="765915"/>
    <lineage>
        <taxon>Eukaryota</taxon>
        <taxon>Fungi</taxon>
        <taxon>Fungi incertae sedis</taxon>
        <taxon>Blastocladiomycota</taxon>
        <taxon>Blastocladiomycetes</taxon>
        <taxon>Blastocladiales</taxon>
        <taxon>Catenariaceae</taxon>
        <taxon>Catenaria</taxon>
    </lineage>
</organism>
<name>A0A1Y2HHL1_9FUNG</name>
<keyword evidence="4" id="KW-1185">Reference proteome</keyword>
<dbReference type="EMBL" id="MCFL01000031">
    <property type="protein sequence ID" value="ORZ34077.1"/>
    <property type="molecule type" value="Genomic_DNA"/>
</dbReference>
<protein>
    <submittedName>
        <fullName evidence="3">Uncharacterized protein</fullName>
    </submittedName>
</protein>
<dbReference type="OrthoDB" id="9451547at2759"/>
<dbReference type="PANTHER" id="PTHR32123:SF9">
    <property type="entry name" value="PROTEIN SPINDLY"/>
    <property type="match status" value="1"/>
</dbReference>
<dbReference type="InterPro" id="IPR051149">
    <property type="entry name" value="Spindly/BICDR_Dynein_Adapter"/>
</dbReference>
<feature type="coiled-coil region" evidence="2">
    <location>
        <begin position="117"/>
        <end position="228"/>
    </location>
</feature>
<evidence type="ECO:0000313" key="3">
    <source>
        <dbReference type="EMBL" id="ORZ34077.1"/>
    </source>
</evidence>
<dbReference type="PANTHER" id="PTHR32123">
    <property type="entry name" value="BICD FAMILY-LIKE CARGO ADAPTER"/>
    <property type="match status" value="1"/>
</dbReference>
<accession>A0A1Y2HHL1</accession>